<reference evidence="2" key="1">
    <citation type="submission" date="2014-11" db="EMBL/GenBank/DDBJ databases">
        <authorList>
            <person name="Amaro Gonzalez C."/>
        </authorList>
    </citation>
    <scope>NUCLEOTIDE SEQUENCE</scope>
</reference>
<evidence type="ECO:0000256" key="1">
    <source>
        <dbReference type="SAM" id="Phobius"/>
    </source>
</evidence>
<evidence type="ECO:0000313" key="2">
    <source>
        <dbReference type="EMBL" id="JAH86544.1"/>
    </source>
</evidence>
<reference evidence="2" key="2">
    <citation type="journal article" date="2015" name="Fish Shellfish Immunol.">
        <title>Early steps in the European eel (Anguilla anguilla)-Vibrio vulnificus interaction in the gills: Role of the RtxA13 toxin.</title>
        <authorList>
            <person name="Callol A."/>
            <person name="Pajuelo D."/>
            <person name="Ebbesson L."/>
            <person name="Teles M."/>
            <person name="MacKenzie S."/>
            <person name="Amaro C."/>
        </authorList>
    </citation>
    <scope>NUCLEOTIDE SEQUENCE</scope>
</reference>
<keyword evidence="1" id="KW-1133">Transmembrane helix</keyword>
<feature type="transmembrane region" description="Helical" evidence="1">
    <location>
        <begin position="26"/>
        <end position="48"/>
    </location>
</feature>
<proteinExistence type="predicted"/>
<dbReference type="AlphaFoldDB" id="A0A0E9W839"/>
<sequence>MKLCACVFSLVQCSRGSCFYLYFMVTQIWGGFFFCADVAFLCVSVLTFEWDKNS</sequence>
<keyword evidence="1" id="KW-0472">Membrane</keyword>
<keyword evidence="1" id="KW-0812">Transmembrane</keyword>
<name>A0A0E9W839_ANGAN</name>
<organism evidence="2">
    <name type="scientific">Anguilla anguilla</name>
    <name type="common">European freshwater eel</name>
    <name type="synonym">Muraena anguilla</name>
    <dbReference type="NCBI Taxonomy" id="7936"/>
    <lineage>
        <taxon>Eukaryota</taxon>
        <taxon>Metazoa</taxon>
        <taxon>Chordata</taxon>
        <taxon>Craniata</taxon>
        <taxon>Vertebrata</taxon>
        <taxon>Euteleostomi</taxon>
        <taxon>Actinopterygii</taxon>
        <taxon>Neopterygii</taxon>
        <taxon>Teleostei</taxon>
        <taxon>Anguilliformes</taxon>
        <taxon>Anguillidae</taxon>
        <taxon>Anguilla</taxon>
    </lineage>
</organism>
<dbReference type="EMBL" id="GBXM01022033">
    <property type="protein sequence ID" value="JAH86544.1"/>
    <property type="molecule type" value="Transcribed_RNA"/>
</dbReference>
<accession>A0A0E9W839</accession>
<protein>
    <submittedName>
        <fullName evidence="2">Uncharacterized protein</fullName>
    </submittedName>
</protein>